<dbReference type="PANTHER" id="PTHR10668:SF105">
    <property type="entry name" value="DEHYDROGENASE-RELATED"/>
    <property type="match status" value="1"/>
</dbReference>
<keyword evidence="2" id="KW-1185">Reference proteome</keyword>
<evidence type="ECO:0000313" key="2">
    <source>
        <dbReference type="Proteomes" id="UP000594586"/>
    </source>
</evidence>
<gene>
    <name evidence="1" type="ORF">G7Y29_01350</name>
</gene>
<protein>
    <submittedName>
        <fullName evidence="1">NAD(P)/FAD-dependent oxidoreductase</fullName>
    </submittedName>
</protein>
<dbReference type="Pfam" id="PF13450">
    <property type="entry name" value="NAD_binding_8"/>
    <property type="match status" value="1"/>
</dbReference>
<name>A0A7T0PF53_9CORY</name>
<sequence>MTCRLRRRTPTKTSPGCCVRIRHEAVVVGAGINGLAAALRLAEAGWRVEVLEREDSVGGKCRSAEFFPGTVSDLGAAAFPFGAETLRGEWLRPPRPVAHPLERSTALIDALSTDQDSWNALHLPVVNEIDKHLKNILGPTMLRVPPHPLAMARFGLRGALPATSLGNFLFRTEEAKALLVGNAVHSFTSPRRPLTAAFGVLFGALAHANGWPVARGGAQSVADALAEEAQAAGVVVRTGVEADALPKADAVVLNMTANEARRFGARPMTPGPGVFKVDFLLKEPVPWRDPRVGEAGTVHVGGAAAEIVYAEEQVERGRMPNRPFVMVCQQFAADPARGKVLWTYAHVPHRYDGDATGHIVRQIERFAPGFREVVDDTHVTGYIEDIAGGKMNARQLIFRHPHRVRAGVYLASGSTAPGAGVHGMAGVWAAEAAMKRAQ</sequence>
<dbReference type="AlphaFoldDB" id="A0A7T0PF53"/>
<organism evidence="1 2">
    <name type="scientific">Corynebacterium qintianiae</name>
    <dbReference type="NCBI Taxonomy" id="2709392"/>
    <lineage>
        <taxon>Bacteria</taxon>
        <taxon>Bacillati</taxon>
        <taxon>Actinomycetota</taxon>
        <taxon>Actinomycetes</taxon>
        <taxon>Mycobacteriales</taxon>
        <taxon>Corynebacteriaceae</taxon>
        <taxon>Corynebacterium</taxon>
    </lineage>
</organism>
<dbReference type="InterPro" id="IPR036188">
    <property type="entry name" value="FAD/NAD-bd_sf"/>
</dbReference>
<accession>A0A7T0PF53</accession>
<dbReference type="KEGG" id="cqn:G7Y29_01350"/>
<reference evidence="1 2" key="1">
    <citation type="submission" date="2020-11" db="EMBL/GenBank/DDBJ databases">
        <title>Corynebacterium sp. MC1420.</title>
        <authorList>
            <person name="Zhou J."/>
        </authorList>
    </citation>
    <scope>NUCLEOTIDE SEQUENCE [LARGE SCALE GENOMIC DNA]</scope>
    <source>
        <strain evidence="1 2">MC1420</strain>
    </source>
</reference>
<dbReference type="Proteomes" id="UP000594586">
    <property type="component" value="Chromosome"/>
</dbReference>
<dbReference type="EMBL" id="CP064955">
    <property type="protein sequence ID" value="QPK83490.1"/>
    <property type="molecule type" value="Genomic_DNA"/>
</dbReference>
<dbReference type="SUPFAM" id="SSF51905">
    <property type="entry name" value="FAD/NAD(P)-binding domain"/>
    <property type="match status" value="1"/>
</dbReference>
<evidence type="ECO:0000313" key="1">
    <source>
        <dbReference type="EMBL" id="QPK83490.1"/>
    </source>
</evidence>
<dbReference type="Gene3D" id="3.50.50.60">
    <property type="entry name" value="FAD/NAD(P)-binding domain"/>
    <property type="match status" value="1"/>
</dbReference>
<dbReference type="PANTHER" id="PTHR10668">
    <property type="entry name" value="PHYTOENE DEHYDROGENASE"/>
    <property type="match status" value="1"/>
</dbReference>
<proteinExistence type="predicted"/>